<evidence type="ECO:0000313" key="19">
    <source>
        <dbReference type="Proteomes" id="UP000241209"/>
    </source>
</evidence>
<dbReference type="InterPro" id="IPR013840">
    <property type="entry name" value="DNAligase_N"/>
</dbReference>
<dbReference type="CDD" id="cd00114">
    <property type="entry name" value="LIGANc"/>
    <property type="match status" value="1"/>
</dbReference>
<evidence type="ECO:0000256" key="8">
    <source>
        <dbReference type="ARBA" id="ARBA00022833"/>
    </source>
</evidence>
<feature type="binding site" evidence="15">
    <location>
        <position position="283"/>
    </location>
    <ligand>
        <name>NAD(+)</name>
        <dbReference type="ChEBI" id="CHEBI:57540"/>
    </ligand>
</feature>
<evidence type="ECO:0000256" key="10">
    <source>
        <dbReference type="ARBA" id="ARBA00023027"/>
    </source>
</evidence>
<dbReference type="SMART" id="SM00278">
    <property type="entry name" value="HhH1"/>
    <property type="match status" value="3"/>
</dbReference>
<proteinExistence type="inferred from homology"/>
<evidence type="ECO:0000256" key="13">
    <source>
        <dbReference type="ARBA" id="ARBA00034005"/>
    </source>
</evidence>
<dbReference type="InterPro" id="IPR036420">
    <property type="entry name" value="BRCT_dom_sf"/>
</dbReference>
<evidence type="ECO:0000256" key="2">
    <source>
        <dbReference type="ARBA" id="ARBA00012722"/>
    </source>
</evidence>
<dbReference type="PROSITE" id="PS01055">
    <property type="entry name" value="DNA_LIGASE_N1"/>
    <property type="match status" value="1"/>
</dbReference>
<gene>
    <name evidence="15 18" type="primary">ligA</name>
    <name evidence="18" type="ORF">BU072_05700</name>
</gene>
<dbReference type="PANTHER" id="PTHR23389:SF9">
    <property type="entry name" value="DNA LIGASE"/>
    <property type="match status" value="1"/>
</dbReference>
<evidence type="ECO:0000256" key="16">
    <source>
        <dbReference type="RuleBase" id="RU000618"/>
    </source>
</evidence>
<keyword evidence="5 15" id="KW-0235">DNA replication</keyword>
<feature type="domain" description="BRCT" evidence="17">
    <location>
        <begin position="591"/>
        <end position="667"/>
    </location>
</feature>
<dbReference type="RefSeq" id="WP_107556919.1">
    <property type="nucleotide sequence ID" value="NZ_PZFK01000009.1"/>
</dbReference>
<evidence type="ECO:0000256" key="6">
    <source>
        <dbReference type="ARBA" id="ARBA00022723"/>
    </source>
</evidence>
<dbReference type="Gene3D" id="3.30.470.30">
    <property type="entry name" value="DNA ligase/mRNA capping enzyme"/>
    <property type="match status" value="1"/>
</dbReference>
<dbReference type="HAMAP" id="MF_01588">
    <property type="entry name" value="DNA_ligase_A"/>
    <property type="match status" value="1"/>
</dbReference>
<dbReference type="Pfam" id="PF14520">
    <property type="entry name" value="HHH_5"/>
    <property type="match status" value="1"/>
</dbReference>
<dbReference type="SUPFAM" id="SSF52113">
    <property type="entry name" value="BRCT domain"/>
    <property type="match status" value="1"/>
</dbReference>
<dbReference type="InterPro" id="IPR001357">
    <property type="entry name" value="BRCT_dom"/>
</dbReference>
<dbReference type="PROSITE" id="PS50172">
    <property type="entry name" value="BRCT"/>
    <property type="match status" value="1"/>
</dbReference>
<dbReference type="SUPFAM" id="SSF47781">
    <property type="entry name" value="RuvA domain 2-like"/>
    <property type="match status" value="1"/>
</dbReference>
<evidence type="ECO:0000256" key="11">
    <source>
        <dbReference type="ARBA" id="ARBA00023204"/>
    </source>
</evidence>
<dbReference type="Pfam" id="PF01653">
    <property type="entry name" value="DNA_ligase_aden"/>
    <property type="match status" value="1"/>
</dbReference>
<feature type="binding site" evidence="15">
    <location>
        <position position="401"/>
    </location>
    <ligand>
        <name>Zn(2+)</name>
        <dbReference type="ChEBI" id="CHEBI:29105"/>
    </ligand>
</feature>
<evidence type="ECO:0000259" key="17">
    <source>
        <dbReference type="PROSITE" id="PS50172"/>
    </source>
</evidence>
<feature type="binding site" evidence="15">
    <location>
        <position position="133"/>
    </location>
    <ligand>
        <name>NAD(+)</name>
        <dbReference type="ChEBI" id="CHEBI:57540"/>
    </ligand>
</feature>
<dbReference type="PANTHER" id="PTHR23389">
    <property type="entry name" value="CHROMOSOME TRANSMISSION FIDELITY FACTOR 18"/>
    <property type="match status" value="1"/>
</dbReference>
<dbReference type="PIRSF" id="PIRSF001604">
    <property type="entry name" value="LigA"/>
    <property type="match status" value="1"/>
</dbReference>
<feature type="binding site" evidence="15">
    <location>
        <begin position="32"/>
        <end position="36"/>
    </location>
    <ligand>
        <name>NAD(+)</name>
        <dbReference type="ChEBI" id="CHEBI:57540"/>
    </ligand>
</feature>
<comment type="caution">
    <text evidence="18">The sequence shown here is derived from an EMBL/GenBank/DDBJ whole genome shotgun (WGS) entry which is preliminary data.</text>
</comment>
<keyword evidence="7 15" id="KW-0227">DNA damage</keyword>
<dbReference type="GO" id="GO:0003911">
    <property type="term" value="F:DNA ligase (NAD+) activity"/>
    <property type="evidence" value="ECO:0007669"/>
    <property type="project" value="UniProtKB-UniRule"/>
</dbReference>
<dbReference type="Pfam" id="PF03119">
    <property type="entry name" value="DNA_ligase_ZBD"/>
    <property type="match status" value="1"/>
</dbReference>
<dbReference type="Gene3D" id="3.40.50.10190">
    <property type="entry name" value="BRCT domain"/>
    <property type="match status" value="1"/>
</dbReference>
<dbReference type="FunFam" id="1.10.150.20:FF:000007">
    <property type="entry name" value="DNA ligase"/>
    <property type="match status" value="1"/>
</dbReference>
<feature type="binding site" evidence="15">
    <location>
        <position position="307"/>
    </location>
    <ligand>
        <name>NAD(+)</name>
        <dbReference type="ChEBI" id="CHEBI:57540"/>
    </ligand>
</feature>
<evidence type="ECO:0000256" key="9">
    <source>
        <dbReference type="ARBA" id="ARBA00022842"/>
    </source>
</evidence>
<dbReference type="GO" id="GO:0046872">
    <property type="term" value="F:metal ion binding"/>
    <property type="evidence" value="ECO:0007669"/>
    <property type="project" value="UniProtKB-KW"/>
</dbReference>
<dbReference type="Gene3D" id="1.10.150.20">
    <property type="entry name" value="5' to 3' exonuclease, C-terminal subdomain"/>
    <property type="match status" value="2"/>
</dbReference>
<keyword evidence="10 15" id="KW-0520">NAD</keyword>
<dbReference type="GO" id="GO:0003677">
    <property type="term" value="F:DNA binding"/>
    <property type="evidence" value="ECO:0007669"/>
    <property type="project" value="InterPro"/>
</dbReference>
<keyword evidence="8 15" id="KW-0862">Zinc</keyword>
<evidence type="ECO:0000313" key="18">
    <source>
        <dbReference type="EMBL" id="PTI29939.1"/>
    </source>
</evidence>
<feature type="binding site" evidence="15">
    <location>
        <position position="110"/>
    </location>
    <ligand>
        <name>NAD(+)</name>
        <dbReference type="ChEBI" id="CHEBI:57540"/>
    </ligand>
</feature>
<feature type="binding site" evidence="15">
    <location>
        <position position="404"/>
    </location>
    <ligand>
        <name>Zn(2+)</name>
        <dbReference type="ChEBI" id="CHEBI:29105"/>
    </ligand>
</feature>
<evidence type="ECO:0000256" key="7">
    <source>
        <dbReference type="ARBA" id="ARBA00022763"/>
    </source>
</evidence>
<comment type="similarity">
    <text evidence="14 15">Belongs to the NAD-dependent DNA ligase family. LigA subfamily.</text>
</comment>
<dbReference type="InterPro" id="IPR003583">
    <property type="entry name" value="Hlx-hairpin-Hlx_DNA-bd_motif"/>
</dbReference>
<dbReference type="FunFam" id="3.30.470.30:FF:000001">
    <property type="entry name" value="DNA ligase"/>
    <property type="match status" value="1"/>
</dbReference>
<dbReference type="GO" id="GO:0005829">
    <property type="term" value="C:cytosol"/>
    <property type="evidence" value="ECO:0007669"/>
    <property type="project" value="TreeGrafter"/>
</dbReference>
<comment type="catalytic activity">
    <reaction evidence="13 15 16">
        <text>NAD(+) + (deoxyribonucleotide)n-3'-hydroxyl + 5'-phospho-(deoxyribonucleotide)m = (deoxyribonucleotide)n+m + AMP + beta-nicotinamide D-nucleotide.</text>
        <dbReference type="EC" id="6.5.1.2"/>
    </reaction>
</comment>
<feature type="active site" description="N6-AMP-lysine intermediate" evidence="15">
    <location>
        <position position="112"/>
    </location>
</feature>
<comment type="cofactor">
    <cofactor evidence="15">
        <name>Mg(2+)</name>
        <dbReference type="ChEBI" id="CHEBI:18420"/>
    </cofactor>
    <cofactor evidence="15">
        <name>Mn(2+)</name>
        <dbReference type="ChEBI" id="CHEBI:29035"/>
    </cofactor>
</comment>
<keyword evidence="9 15" id="KW-0460">Magnesium</keyword>
<dbReference type="GO" id="GO:0006260">
    <property type="term" value="P:DNA replication"/>
    <property type="evidence" value="ECO:0007669"/>
    <property type="project" value="UniProtKB-KW"/>
</dbReference>
<dbReference type="PROSITE" id="PS01056">
    <property type="entry name" value="DNA_LIGASE_N2"/>
    <property type="match status" value="1"/>
</dbReference>
<feature type="binding site" evidence="15">
    <location>
        <position position="419"/>
    </location>
    <ligand>
        <name>Zn(2+)</name>
        <dbReference type="ChEBI" id="CHEBI:29105"/>
    </ligand>
</feature>
<dbReference type="FunFam" id="1.10.287.610:FF:000002">
    <property type="entry name" value="DNA ligase"/>
    <property type="match status" value="1"/>
</dbReference>
<dbReference type="CDD" id="cd17748">
    <property type="entry name" value="BRCT_DNA_ligase_like"/>
    <property type="match status" value="1"/>
</dbReference>
<dbReference type="InterPro" id="IPR013839">
    <property type="entry name" value="DNAligase_adenylation"/>
</dbReference>
<dbReference type="InterPro" id="IPR012340">
    <property type="entry name" value="NA-bd_OB-fold"/>
</dbReference>
<dbReference type="Gene3D" id="1.10.287.610">
    <property type="entry name" value="Helix hairpin bin"/>
    <property type="match status" value="1"/>
</dbReference>
<protein>
    <recommendedName>
        <fullName evidence="3 15">DNA ligase</fullName>
        <ecNumber evidence="2 15">6.5.1.2</ecNumber>
    </recommendedName>
    <alternativeName>
        <fullName evidence="15">Polydeoxyribonucleotide synthase [NAD(+)]</fullName>
    </alternativeName>
</protein>
<evidence type="ECO:0000256" key="14">
    <source>
        <dbReference type="ARBA" id="ARBA00060881"/>
    </source>
</evidence>
<dbReference type="Gene3D" id="2.40.50.140">
    <property type="entry name" value="Nucleic acid-binding proteins"/>
    <property type="match status" value="1"/>
</dbReference>
<feature type="binding site" evidence="15">
    <location>
        <position position="424"/>
    </location>
    <ligand>
        <name>Zn(2+)</name>
        <dbReference type="ChEBI" id="CHEBI:29105"/>
    </ligand>
</feature>
<feature type="binding site" evidence="15">
    <location>
        <begin position="81"/>
        <end position="82"/>
    </location>
    <ligand>
        <name>NAD(+)</name>
        <dbReference type="ChEBI" id="CHEBI:57540"/>
    </ligand>
</feature>
<evidence type="ECO:0000256" key="15">
    <source>
        <dbReference type="HAMAP-Rule" id="MF_01588"/>
    </source>
</evidence>
<sequence length="667" mass="75557">MDELKTRIDELHQLLHRYNHEYHVLDNPTVPDSEYDKLLHELISIEEQYPELKTPDSPTVRVGGAPLSQFEKINHDTPMLSLGNAFNEEDLKKFDQRVREKVSNVRYTCELKIDGLAVSLKYVDGRFVQGLTRGDGTTGENITENLKTIHAIPLTIKEPLSIEVRGEAYMPRKSFMSLNEIKEQNGEQLFANPRNAAAGSLRQLDSKLTAKRKLDIFLYSVNDLTEIEAASQSEALNNLDELGFKTNKERETFDDIEGVLSFINKWTEQRNELSYDIDGIVIKVDDLSQQEELGFTQKSPRWAIAYKFPAEEVLTTLKDIELSIGRTGVVTPTAILEPVKVAGTTVSRASLHNEDLIHEKDIRIGDKVIIKKAGDIIPEVVRSIAEDRNEDSEVYHMPTHCPSCEHELVRIEGEVALRCINPKCRAQLVEGMIHFVSRQAMNIDGLGDKIIEQLYQNDKIKDVADLYYLTAEDLLPLERMGEKKVHNLLTAIEASKEKSLEHLLFGLGVRHLGTKASRVISEQYEYIDRLFEVTIDDLILIPDVGHKMAQSLVTYMENEDIKVLIDKLKQKNVNMTYKGIKQSDIEGHPDFSGKTFVLTGKMTEMARPEATKIIQSLGAKVTGSVTKNTDVVIAGEDAGSKLEKAEKLNIEVWTEEDWLNKYRNINE</sequence>
<keyword evidence="6 15" id="KW-0479">Metal-binding</keyword>
<evidence type="ECO:0000256" key="3">
    <source>
        <dbReference type="ARBA" id="ARBA00013308"/>
    </source>
</evidence>
<dbReference type="EMBL" id="PZFK01000009">
    <property type="protein sequence ID" value="PTI29939.1"/>
    <property type="molecule type" value="Genomic_DNA"/>
</dbReference>
<dbReference type="SMART" id="SM00292">
    <property type="entry name" value="BRCT"/>
    <property type="match status" value="1"/>
</dbReference>
<dbReference type="FunFam" id="2.40.50.140:FF:000012">
    <property type="entry name" value="DNA ligase"/>
    <property type="match status" value="1"/>
</dbReference>
<dbReference type="InterPro" id="IPR001679">
    <property type="entry name" value="DNA_ligase"/>
</dbReference>
<keyword evidence="12 15" id="KW-0464">Manganese</keyword>
<dbReference type="NCBIfam" id="NF005932">
    <property type="entry name" value="PRK07956.1"/>
    <property type="match status" value="1"/>
</dbReference>
<feature type="binding site" evidence="15">
    <location>
        <position position="167"/>
    </location>
    <ligand>
        <name>NAD(+)</name>
        <dbReference type="ChEBI" id="CHEBI:57540"/>
    </ligand>
</feature>
<dbReference type="SMART" id="SM00532">
    <property type="entry name" value="LIGANc"/>
    <property type="match status" value="1"/>
</dbReference>
<evidence type="ECO:0000256" key="12">
    <source>
        <dbReference type="ARBA" id="ARBA00023211"/>
    </source>
</evidence>
<dbReference type="STRING" id="1167632.GCA_000286335_01002"/>
<dbReference type="SUPFAM" id="SSF50249">
    <property type="entry name" value="Nucleic acid-binding proteins"/>
    <property type="match status" value="1"/>
</dbReference>
<reference evidence="18 19" key="1">
    <citation type="journal article" date="2016" name="Front. Microbiol.">
        <title>Comprehensive Phylogenetic Analysis of Bovine Non-aureus Staphylococci Species Based on Whole-Genome Sequencing.</title>
        <authorList>
            <person name="Naushad S."/>
            <person name="Barkema H.W."/>
            <person name="Luby C."/>
            <person name="Condas L.A."/>
            <person name="Nobrega D.B."/>
            <person name="Carson D.A."/>
            <person name="De Buck J."/>
        </authorList>
    </citation>
    <scope>NUCLEOTIDE SEQUENCE [LARGE SCALE GENOMIC DNA]</scope>
    <source>
        <strain evidence="18 19">SNUC 2204</strain>
    </source>
</reference>
<dbReference type="InterPro" id="IPR018239">
    <property type="entry name" value="DNA_ligase_AS"/>
</dbReference>
<dbReference type="Gene3D" id="6.20.10.30">
    <property type="match status" value="1"/>
</dbReference>
<dbReference type="Pfam" id="PF03120">
    <property type="entry name" value="OB_DNA_ligase"/>
    <property type="match status" value="1"/>
</dbReference>
<dbReference type="Pfam" id="PF12826">
    <property type="entry name" value="HHH_2"/>
    <property type="match status" value="1"/>
</dbReference>
<accession>A0A2T4PU77</accession>
<dbReference type="GO" id="GO:0006281">
    <property type="term" value="P:DNA repair"/>
    <property type="evidence" value="ECO:0007669"/>
    <property type="project" value="UniProtKB-KW"/>
</dbReference>
<name>A0A2T4PU77_9STAP</name>
<dbReference type="InterPro" id="IPR004150">
    <property type="entry name" value="NAD_DNA_ligase_OB"/>
</dbReference>
<dbReference type="Pfam" id="PF00533">
    <property type="entry name" value="BRCT"/>
    <property type="match status" value="1"/>
</dbReference>
<organism evidence="18 19">
    <name type="scientific">Mammaliicoccus vitulinus</name>
    <dbReference type="NCBI Taxonomy" id="71237"/>
    <lineage>
        <taxon>Bacteria</taxon>
        <taxon>Bacillati</taxon>
        <taxon>Bacillota</taxon>
        <taxon>Bacilli</taxon>
        <taxon>Bacillales</taxon>
        <taxon>Staphylococcaceae</taxon>
        <taxon>Mammaliicoccus</taxon>
    </lineage>
</organism>
<dbReference type="NCBIfam" id="TIGR00575">
    <property type="entry name" value="dnlj"/>
    <property type="match status" value="1"/>
</dbReference>
<keyword evidence="11 15" id="KW-0234">DNA repair</keyword>
<evidence type="ECO:0000256" key="1">
    <source>
        <dbReference type="ARBA" id="ARBA00004067"/>
    </source>
</evidence>
<dbReference type="Proteomes" id="UP000241209">
    <property type="component" value="Unassembled WGS sequence"/>
</dbReference>
<dbReference type="SUPFAM" id="SSF56091">
    <property type="entry name" value="DNA ligase/mRNA capping enzyme, catalytic domain"/>
    <property type="match status" value="1"/>
</dbReference>
<dbReference type="InterPro" id="IPR004149">
    <property type="entry name" value="Znf_DNAligase_C4"/>
</dbReference>
<dbReference type="EC" id="6.5.1.2" evidence="2 15"/>
<evidence type="ECO:0000256" key="4">
    <source>
        <dbReference type="ARBA" id="ARBA00022598"/>
    </source>
</evidence>
<comment type="function">
    <text evidence="1 15">DNA ligase that catalyzes the formation of phosphodiester linkages between 5'-phosphoryl and 3'-hydroxyl groups in double-stranded DNA using NAD as a coenzyme and as the energy source for the reaction. It is essential for DNA replication and repair of damaged DNA.</text>
</comment>
<dbReference type="InterPro" id="IPR010994">
    <property type="entry name" value="RuvA_2-like"/>
</dbReference>
<dbReference type="InterPro" id="IPR041663">
    <property type="entry name" value="DisA/LigA_HHH"/>
</dbReference>
<keyword evidence="4 15" id="KW-0436">Ligase</keyword>
<evidence type="ECO:0000256" key="5">
    <source>
        <dbReference type="ARBA" id="ARBA00022705"/>
    </source>
</evidence>
<dbReference type="AlphaFoldDB" id="A0A2T4PU77"/>
<dbReference type="InterPro" id="IPR033136">
    <property type="entry name" value="DNA_ligase_CS"/>
</dbReference>